<evidence type="ECO:0000313" key="1">
    <source>
        <dbReference type="EMBL" id="MBW79989.1"/>
    </source>
</evidence>
<sequence>MLPTACCSRAAVLQHVCAFCIPFHDAWCLVRAIDYFICEHSKLNDSYGGAGTHEHSHNTSSLQACRKPHILIKNCSS</sequence>
<name>A0A2M4DR49_ANODA</name>
<reference evidence="1" key="1">
    <citation type="submission" date="2018-01" db="EMBL/GenBank/DDBJ databases">
        <title>An insight into the sialome of Amazonian anophelines.</title>
        <authorList>
            <person name="Ribeiro J.M."/>
            <person name="Scarpassa V."/>
            <person name="Calvo E."/>
        </authorList>
    </citation>
    <scope>NUCLEOTIDE SEQUENCE</scope>
</reference>
<protein>
    <submittedName>
        <fullName evidence="1">Putative secreted protein</fullName>
    </submittedName>
</protein>
<proteinExistence type="predicted"/>
<dbReference type="AlphaFoldDB" id="A0A2M4DR49"/>
<organism evidence="1">
    <name type="scientific">Anopheles darlingi</name>
    <name type="common">Mosquito</name>
    <dbReference type="NCBI Taxonomy" id="43151"/>
    <lineage>
        <taxon>Eukaryota</taxon>
        <taxon>Metazoa</taxon>
        <taxon>Ecdysozoa</taxon>
        <taxon>Arthropoda</taxon>
        <taxon>Hexapoda</taxon>
        <taxon>Insecta</taxon>
        <taxon>Pterygota</taxon>
        <taxon>Neoptera</taxon>
        <taxon>Endopterygota</taxon>
        <taxon>Diptera</taxon>
        <taxon>Nematocera</taxon>
        <taxon>Culicoidea</taxon>
        <taxon>Culicidae</taxon>
        <taxon>Anophelinae</taxon>
        <taxon>Anopheles</taxon>
    </lineage>
</organism>
<dbReference type="EMBL" id="GGFL01015811">
    <property type="protein sequence ID" value="MBW79989.1"/>
    <property type="molecule type" value="Transcribed_RNA"/>
</dbReference>
<accession>A0A2M4DR49</accession>